<name>A0A8G1RSU7_9EURO</name>
<accession>A0A8G1RSU7</accession>
<dbReference type="PANTHER" id="PTHR31793:SF27">
    <property type="entry name" value="NOVEL THIOESTERASE SUPERFAMILY DOMAIN AND SAPOSIN A-TYPE DOMAIN CONTAINING PROTEIN (0610012H03RIK)"/>
    <property type="match status" value="1"/>
</dbReference>
<dbReference type="InterPro" id="IPR050563">
    <property type="entry name" value="4-hydroxybenzoyl-CoA_TE"/>
</dbReference>
<dbReference type="FunFam" id="3.10.129.10:FF:000104">
    <property type="entry name" value="Thioesterase family protein (AFU_orthologue AFUA_2G16350)"/>
    <property type="match status" value="1"/>
</dbReference>
<evidence type="ECO:0000313" key="6">
    <source>
        <dbReference type="Proteomes" id="UP000249789"/>
    </source>
</evidence>
<feature type="region of interest" description="Disordered" evidence="3">
    <location>
        <begin position="69"/>
        <end position="103"/>
    </location>
</feature>
<dbReference type="GO" id="GO:0047617">
    <property type="term" value="F:fatty acyl-CoA hydrolase activity"/>
    <property type="evidence" value="ECO:0007669"/>
    <property type="project" value="TreeGrafter"/>
</dbReference>
<feature type="region of interest" description="Disordered" evidence="3">
    <location>
        <begin position="189"/>
        <end position="222"/>
    </location>
</feature>
<dbReference type="VEuPathDB" id="FungiDB:BO72DRAFT_475782"/>
<reference evidence="5 6" key="1">
    <citation type="submission" date="2018-02" db="EMBL/GenBank/DDBJ databases">
        <title>The genomes of Aspergillus section Nigri reveals drivers in fungal speciation.</title>
        <authorList>
            <consortium name="DOE Joint Genome Institute"/>
            <person name="Vesth T.C."/>
            <person name="Nybo J."/>
            <person name="Theobald S."/>
            <person name="Brandl J."/>
            <person name="Frisvad J.C."/>
            <person name="Nielsen K.F."/>
            <person name="Lyhne E.K."/>
            <person name="Kogle M.E."/>
            <person name="Kuo A."/>
            <person name="Riley R."/>
            <person name="Clum A."/>
            <person name="Nolan M."/>
            <person name="Lipzen A."/>
            <person name="Salamov A."/>
            <person name="Henrissat B."/>
            <person name="Wiebenga A."/>
            <person name="De vries R.P."/>
            <person name="Grigoriev I.V."/>
            <person name="Mortensen U.H."/>
            <person name="Andersen M.R."/>
            <person name="Baker S.E."/>
        </authorList>
    </citation>
    <scope>NUCLEOTIDE SEQUENCE [LARGE SCALE GENOMIC DNA]</scope>
    <source>
        <strain evidence="5 6">CBS 313.89</strain>
    </source>
</reference>
<feature type="compositionally biased region" description="Low complexity" evidence="3">
    <location>
        <begin position="79"/>
        <end position="95"/>
    </location>
</feature>
<evidence type="ECO:0000259" key="4">
    <source>
        <dbReference type="Pfam" id="PF03061"/>
    </source>
</evidence>
<dbReference type="AlphaFoldDB" id="A0A8G1RSU7"/>
<keyword evidence="2" id="KW-0378">Hydrolase</keyword>
<gene>
    <name evidence="5" type="ORF">BO72DRAFT_475782</name>
</gene>
<dbReference type="OrthoDB" id="2420454at2759"/>
<dbReference type="RefSeq" id="XP_040803562.1">
    <property type="nucleotide sequence ID" value="XM_040947351.1"/>
</dbReference>
<evidence type="ECO:0000313" key="5">
    <source>
        <dbReference type="EMBL" id="RAK79552.1"/>
    </source>
</evidence>
<dbReference type="SUPFAM" id="SSF54637">
    <property type="entry name" value="Thioesterase/thiol ester dehydrase-isomerase"/>
    <property type="match status" value="1"/>
</dbReference>
<dbReference type="CDD" id="cd00586">
    <property type="entry name" value="4HBT"/>
    <property type="match status" value="1"/>
</dbReference>
<dbReference type="Pfam" id="PF03061">
    <property type="entry name" value="4HBT"/>
    <property type="match status" value="1"/>
</dbReference>
<evidence type="ECO:0000256" key="2">
    <source>
        <dbReference type="ARBA" id="ARBA00022801"/>
    </source>
</evidence>
<organism evidence="5 6">
    <name type="scientific">Aspergillus fijiensis CBS 313.89</name>
    <dbReference type="NCBI Taxonomy" id="1448319"/>
    <lineage>
        <taxon>Eukaryota</taxon>
        <taxon>Fungi</taxon>
        <taxon>Dikarya</taxon>
        <taxon>Ascomycota</taxon>
        <taxon>Pezizomycotina</taxon>
        <taxon>Eurotiomycetes</taxon>
        <taxon>Eurotiomycetidae</taxon>
        <taxon>Eurotiales</taxon>
        <taxon>Aspergillaceae</taxon>
        <taxon>Aspergillus</taxon>
    </lineage>
</organism>
<protein>
    <recommendedName>
        <fullName evidence="4">Thioesterase domain-containing protein</fullName>
    </recommendedName>
</protein>
<keyword evidence="6" id="KW-1185">Reference proteome</keyword>
<comment type="similarity">
    <text evidence="1">Belongs to the 4-hydroxybenzoyl-CoA thioesterase family.</text>
</comment>
<dbReference type="InterPro" id="IPR029069">
    <property type="entry name" value="HotDog_dom_sf"/>
</dbReference>
<dbReference type="PANTHER" id="PTHR31793">
    <property type="entry name" value="4-HYDROXYBENZOYL-COA THIOESTERASE FAMILY MEMBER"/>
    <property type="match status" value="1"/>
</dbReference>
<evidence type="ECO:0000256" key="1">
    <source>
        <dbReference type="ARBA" id="ARBA00005953"/>
    </source>
</evidence>
<dbReference type="Proteomes" id="UP000249789">
    <property type="component" value="Unassembled WGS sequence"/>
</dbReference>
<sequence>MPPTTTTTTTTAAKKRRTRSDYLFHQTHQTRWYDNDMYAHLNNTVYTMLFDSIINTYLITHCGMNPFSANNPAEKERTSPTTQTTTQPPQTSTSTPNPPKTPQIGLIISSNCDYFASVSFPDTLELGLRVNHLGRSSVTYEVGVFRRGEAAVKVVGGYTHVFVARETMRPTAGGMDPVVRRGLERLLVADDNSNDGESGQEVKKENTGQQQQQQRAGEKARL</sequence>
<dbReference type="InterPro" id="IPR006683">
    <property type="entry name" value="Thioestr_dom"/>
</dbReference>
<feature type="domain" description="Thioesterase" evidence="4">
    <location>
        <begin position="39"/>
        <end position="149"/>
    </location>
</feature>
<proteinExistence type="inferred from homology"/>
<dbReference type="Gene3D" id="3.10.129.10">
    <property type="entry name" value="Hotdog Thioesterase"/>
    <property type="match status" value="1"/>
</dbReference>
<dbReference type="GeneID" id="63864684"/>
<evidence type="ECO:0000256" key="3">
    <source>
        <dbReference type="SAM" id="MobiDB-lite"/>
    </source>
</evidence>
<dbReference type="EMBL" id="KZ824632">
    <property type="protein sequence ID" value="RAK79552.1"/>
    <property type="molecule type" value="Genomic_DNA"/>
</dbReference>